<evidence type="ECO:0000313" key="2">
    <source>
        <dbReference type="EMBL" id="MXR19851.1"/>
    </source>
</evidence>
<proteinExistence type="predicted"/>
<accession>A0A6B0SJA3</accession>
<dbReference type="EMBL" id="WUUU01000017">
    <property type="protein sequence ID" value="MXR19851.1"/>
    <property type="molecule type" value="Genomic_DNA"/>
</dbReference>
<feature type="compositionally biased region" description="Basic and acidic residues" evidence="1">
    <location>
        <begin position="7"/>
        <end position="23"/>
    </location>
</feature>
<gene>
    <name evidence="2" type="ORF">GRX66_04260</name>
</gene>
<keyword evidence="3" id="KW-1185">Reference proteome</keyword>
<protein>
    <submittedName>
        <fullName evidence="2">Uncharacterized protein</fullName>
    </submittedName>
</protein>
<dbReference type="Proteomes" id="UP000471521">
    <property type="component" value="Unassembled WGS sequence"/>
</dbReference>
<name>A0A6B0SJA3_9EURY</name>
<feature type="region of interest" description="Disordered" evidence="1">
    <location>
        <begin position="1"/>
        <end position="24"/>
    </location>
</feature>
<evidence type="ECO:0000313" key="3">
    <source>
        <dbReference type="Proteomes" id="UP000471521"/>
    </source>
</evidence>
<dbReference type="AlphaFoldDB" id="A0A6B0SJA3"/>
<comment type="caution">
    <text evidence="2">The sequence shown here is derived from an EMBL/GenBank/DDBJ whole genome shotgun (WGS) entry which is preliminary data.</text>
</comment>
<reference evidence="2 3" key="1">
    <citation type="submission" date="2019-12" db="EMBL/GenBank/DDBJ databases">
        <title>Isolation and characterization of three novel carbon monoxide-oxidizing members of Halobacteria from salione crusts and soils.</title>
        <authorList>
            <person name="Myers M.R."/>
            <person name="King G.M."/>
        </authorList>
    </citation>
    <scope>NUCLEOTIDE SEQUENCE [LARGE SCALE GENOMIC DNA]</scope>
    <source>
        <strain evidence="2 3">PCN9</strain>
    </source>
</reference>
<sequence length="62" mass="7026">MPDADHDDSGTDSERHSAGDRTRATIAFSDLAVAVYCPRQLYYARRDDRDPPAEHRHARELA</sequence>
<organism evidence="2 3">
    <name type="scientific">Halobacterium bonnevillei</name>
    <dbReference type="NCBI Taxonomy" id="2692200"/>
    <lineage>
        <taxon>Archaea</taxon>
        <taxon>Methanobacteriati</taxon>
        <taxon>Methanobacteriota</taxon>
        <taxon>Stenosarchaea group</taxon>
        <taxon>Halobacteria</taxon>
        <taxon>Halobacteriales</taxon>
        <taxon>Halobacteriaceae</taxon>
        <taxon>Halobacterium</taxon>
    </lineage>
</organism>
<feature type="non-terminal residue" evidence="2">
    <location>
        <position position="62"/>
    </location>
</feature>
<evidence type="ECO:0000256" key="1">
    <source>
        <dbReference type="SAM" id="MobiDB-lite"/>
    </source>
</evidence>